<dbReference type="EMBL" id="SMOL01000143">
    <property type="protein sequence ID" value="KAB2631277.1"/>
    <property type="molecule type" value="Genomic_DNA"/>
</dbReference>
<reference evidence="1 2" key="3">
    <citation type="submission" date="2019-11" db="EMBL/GenBank/DDBJ databases">
        <title>A de novo genome assembly of a pear dwarfing rootstock.</title>
        <authorList>
            <person name="Wang F."/>
            <person name="Wang J."/>
            <person name="Li S."/>
            <person name="Zhang Y."/>
            <person name="Fang M."/>
            <person name="Ma L."/>
            <person name="Zhao Y."/>
            <person name="Jiang S."/>
        </authorList>
    </citation>
    <scope>NUCLEOTIDE SEQUENCE [LARGE SCALE GENOMIC DNA]</scope>
    <source>
        <strain evidence="1">S2</strain>
        <tissue evidence="1">Leaf</tissue>
    </source>
</reference>
<sequence length="358" mass="42344">MVFHEQFYKVEPEIMINDLVEVKQYKHESTEDFMMRFRRTRIRCQFPINHAQLISIVQKALRLLLRKKLYDVQFNELQKLVIVAMKYEKLLTEEQQVKHSSKVPPFYKNKAPIHQLKFERLEPLCTAEMIIPFKPLMVKRLVQLVKDQKVVMNDGGFVPMKPPKYQTYFFYLNKLVNIYEELVKARVIVPGSTKKMPKPEELRGKKYCKLHYTFNHSIAKCVQFKDWIQDLKVKGKLLLEKPQANMMIDTYSFPEALINMINLNWKGERRQVVRPSKFVVKGVVLCSKCKYEYELEVPASGAKQDTNRSVIRAAEKETSKSLFEVFKNYKAFGKAEDKEAKMPVWIEVKPHQPSYHKN</sequence>
<evidence type="ECO:0000313" key="1">
    <source>
        <dbReference type="EMBL" id="KAB2631277.1"/>
    </source>
</evidence>
<dbReference type="AlphaFoldDB" id="A0A5N5HWP5"/>
<protein>
    <submittedName>
        <fullName evidence="1">S2-RNase</fullName>
    </submittedName>
</protein>
<reference evidence="2" key="2">
    <citation type="submission" date="2019-10" db="EMBL/GenBank/DDBJ databases">
        <title>A de novo genome assembly of a pear dwarfing rootstock.</title>
        <authorList>
            <person name="Wang F."/>
            <person name="Wang J."/>
            <person name="Li S."/>
            <person name="Zhang Y."/>
            <person name="Fang M."/>
            <person name="Ma L."/>
            <person name="Zhao Y."/>
            <person name="Jiang S."/>
        </authorList>
    </citation>
    <scope>NUCLEOTIDE SEQUENCE [LARGE SCALE GENOMIC DNA]</scope>
</reference>
<reference evidence="1 2" key="1">
    <citation type="submission" date="2019-09" db="EMBL/GenBank/DDBJ databases">
        <authorList>
            <person name="Ou C."/>
        </authorList>
    </citation>
    <scope>NUCLEOTIDE SEQUENCE [LARGE SCALE GENOMIC DNA]</scope>
    <source>
        <strain evidence="1">S2</strain>
        <tissue evidence="1">Leaf</tissue>
    </source>
</reference>
<dbReference type="Proteomes" id="UP000327157">
    <property type="component" value="Chromosome 12"/>
</dbReference>
<gene>
    <name evidence="1" type="ORF">D8674_008796</name>
</gene>
<keyword evidence="2" id="KW-1185">Reference proteome</keyword>
<proteinExistence type="predicted"/>
<dbReference type="OrthoDB" id="1165525at2759"/>
<evidence type="ECO:0000313" key="2">
    <source>
        <dbReference type="Proteomes" id="UP000327157"/>
    </source>
</evidence>
<organism evidence="1 2">
    <name type="scientific">Pyrus ussuriensis x Pyrus communis</name>
    <dbReference type="NCBI Taxonomy" id="2448454"/>
    <lineage>
        <taxon>Eukaryota</taxon>
        <taxon>Viridiplantae</taxon>
        <taxon>Streptophyta</taxon>
        <taxon>Embryophyta</taxon>
        <taxon>Tracheophyta</taxon>
        <taxon>Spermatophyta</taxon>
        <taxon>Magnoliopsida</taxon>
        <taxon>eudicotyledons</taxon>
        <taxon>Gunneridae</taxon>
        <taxon>Pentapetalae</taxon>
        <taxon>rosids</taxon>
        <taxon>fabids</taxon>
        <taxon>Rosales</taxon>
        <taxon>Rosaceae</taxon>
        <taxon>Amygdaloideae</taxon>
        <taxon>Maleae</taxon>
        <taxon>Pyrus</taxon>
    </lineage>
</organism>
<name>A0A5N5HWP5_9ROSA</name>
<comment type="caution">
    <text evidence="1">The sequence shown here is derived from an EMBL/GenBank/DDBJ whole genome shotgun (WGS) entry which is preliminary data.</text>
</comment>
<accession>A0A5N5HWP5</accession>